<proteinExistence type="predicted"/>
<gene>
    <name evidence="1" type="ORF">VTK73DRAFT_5031</name>
</gene>
<comment type="caution">
    <text evidence="1">The sequence shown here is derived from an EMBL/GenBank/DDBJ whole genome shotgun (WGS) entry which is preliminary data.</text>
</comment>
<protein>
    <submittedName>
        <fullName evidence="1">Uncharacterized protein</fullName>
    </submittedName>
</protein>
<sequence length="235" mass="25961">MFNCPCIAQCLRCGSFTVKDLALEGAKQTGDPYHDGCEDTQTQISILIFDTCSRCVDCGSEIWIIPNRCPYFAYSPTAYANPIHGWGSLRQSPPVQSPENLVSRDTSSNSNPLGDVERCMEKLHISTHGALTAATPGVALVSRAAPVIHLTARAGKLQMARHWRVERLIKEGTLTARCSRRSRSCKTTSNHPYQRQPHCKALVSRGNARKNLHAYRVKVANKLPPSKLSTELCIE</sequence>
<organism evidence="1 2">
    <name type="scientific">Phialemonium thermophilum</name>
    <dbReference type="NCBI Taxonomy" id="223376"/>
    <lineage>
        <taxon>Eukaryota</taxon>
        <taxon>Fungi</taxon>
        <taxon>Dikarya</taxon>
        <taxon>Ascomycota</taxon>
        <taxon>Pezizomycotina</taxon>
        <taxon>Sordariomycetes</taxon>
        <taxon>Sordariomycetidae</taxon>
        <taxon>Cephalothecales</taxon>
        <taxon>Cephalothecaceae</taxon>
        <taxon>Phialemonium</taxon>
    </lineage>
</organism>
<accession>A0ABR3WQU7</accession>
<evidence type="ECO:0000313" key="2">
    <source>
        <dbReference type="Proteomes" id="UP001586593"/>
    </source>
</evidence>
<name>A0ABR3WQU7_9PEZI</name>
<keyword evidence="2" id="KW-1185">Reference proteome</keyword>
<dbReference type="Proteomes" id="UP001586593">
    <property type="component" value="Unassembled WGS sequence"/>
</dbReference>
<dbReference type="EMBL" id="JAZHXJ010000282">
    <property type="protein sequence ID" value="KAL1865852.1"/>
    <property type="molecule type" value="Genomic_DNA"/>
</dbReference>
<evidence type="ECO:0000313" key="1">
    <source>
        <dbReference type="EMBL" id="KAL1865852.1"/>
    </source>
</evidence>
<reference evidence="1 2" key="1">
    <citation type="journal article" date="2024" name="Commun. Biol.">
        <title>Comparative genomic analysis of thermophilic fungi reveals convergent evolutionary adaptations and gene losses.</title>
        <authorList>
            <person name="Steindorff A.S."/>
            <person name="Aguilar-Pontes M.V."/>
            <person name="Robinson A.J."/>
            <person name="Andreopoulos B."/>
            <person name="LaButti K."/>
            <person name="Kuo A."/>
            <person name="Mondo S."/>
            <person name="Riley R."/>
            <person name="Otillar R."/>
            <person name="Haridas S."/>
            <person name="Lipzen A."/>
            <person name="Grimwood J."/>
            <person name="Schmutz J."/>
            <person name="Clum A."/>
            <person name="Reid I.D."/>
            <person name="Moisan M.C."/>
            <person name="Butler G."/>
            <person name="Nguyen T.T.M."/>
            <person name="Dewar K."/>
            <person name="Conant G."/>
            <person name="Drula E."/>
            <person name="Henrissat B."/>
            <person name="Hansel C."/>
            <person name="Singer S."/>
            <person name="Hutchinson M.I."/>
            <person name="de Vries R.P."/>
            <person name="Natvig D.O."/>
            <person name="Powell A.J."/>
            <person name="Tsang A."/>
            <person name="Grigoriev I.V."/>
        </authorList>
    </citation>
    <scope>NUCLEOTIDE SEQUENCE [LARGE SCALE GENOMIC DNA]</scope>
    <source>
        <strain evidence="1 2">ATCC 24622</strain>
    </source>
</reference>